<dbReference type="PANTHER" id="PTHR13222">
    <property type="entry name" value="RB1-INDUCIBLE COILED-COIL"/>
    <property type="match status" value="1"/>
</dbReference>
<evidence type="ECO:0000256" key="18">
    <source>
        <dbReference type="SAM" id="MobiDB-lite"/>
    </source>
</evidence>
<dbReference type="PANTHER" id="PTHR13222:SF1">
    <property type="entry name" value="RB1-INDUCIBLE COILED-COIL PROTEIN 1"/>
    <property type="match status" value="1"/>
</dbReference>
<proteinExistence type="predicted"/>
<evidence type="ECO:0000256" key="6">
    <source>
        <dbReference type="ARBA" id="ARBA00022553"/>
    </source>
</evidence>
<evidence type="ECO:0000256" key="11">
    <source>
        <dbReference type="ARBA" id="ARBA00023228"/>
    </source>
</evidence>
<dbReference type="CDD" id="cd17060">
    <property type="entry name" value="Ubl_RB1CC1"/>
    <property type="match status" value="1"/>
</dbReference>
<keyword evidence="5" id="KW-0963">Cytoplasm</keyword>
<evidence type="ECO:0000256" key="13">
    <source>
        <dbReference type="ARBA" id="ARBA00023306"/>
    </source>
</evidence>
<dbReference type="GO" id="GO:0034517">
    <property type="term" value="P:ribophagy"/>
    <property type="evidence" value="ECO:0007669"/>
    <property type="project" value="TreeGrafter"/>
</dbReference>
<keyword evidence="6" id="KW-0597">Phosphoprotein</keyword>
<evidence type="ECO:0000256" key="16">
    <source>
        <dbReference type="ARBA" id="ARBA00080154"/>
    </source>
</evidence>
<evidence type="ECO:0000256" key="17">
    <source>
        <dbReference type="SAM" id="Coils"/>
    </source>
</evidence>
<organism evidence="20 21">
    <name type="scientific">Bos indicus x Bos taurus</name>
    <name type="common">Hybrid cattle</name>
    <dbReference type="NCBI Taxonomy" id="30522"/>
    <lineage>
        <taxon>Eukaryota</taxon>
        <taxon>Metazoa</taxon>
        <taxon>Chordata</taxon>
        <taxon>Craniata</taxon>
        <taxon>Vertebrata</taxon>
        <taxon>Euteleostomi</taxon>
        <taxon>Mammalia</taxon>
        <taxon>Eutheria</taxon>
        <taxon>Laurasiatheria</taxon>
        <taxon>Artiodactyla</taxon>
        <taxon>Ruminantia</taxon>
        <taxon>Pecora</taxon>
        <taxon>Bovidae</taxon>
        <taxon>Bovinae</taxon>
        <taxon>Bos</taxon>
    </lineage>
</organism>
<dbReference type="Proteomes" id="UP000314981">
    <property type="component" value="Chromosome 14"/>
</dbReference>
<evidence type="ECO:0000256" key="1">
    <source>
        <dbReference type="ARBA" id="ARBA00004123"/>
    </source>
</evidence>
<dbReference type="Pfam" id="PF10377">
    <property type="entry name" value="ATG11"/>
    <property type="match status" value="1"/>
</dbReference>
<dbReference type="GO" id="GO:0060090">
    <property type="term" value="F:molecular adaptor activity"/>
    <property type="evidence" value="ECO:0007669"/>
    <property type="project" value="TreeGrafter"/>
</dbReference>
<evidence type="ECO:0000256" key="5">
    <source>
        <dbReference type="ARBA" id="ARBA00022490"/>
    </source>
</evidence>
<dbReference type="GO" id="GO:0008285">
    <property type="term" value="P:negative regulation of cell population proliferation"/>
    <property type="evidence" value="ECO:0007669"/>
    <property type="project" value="UniProtKB-ARBA"/>
</dbReference>
<dbReference type="GO" id="GO:0031090">
    <property type="term" value="C:organelle membrane"/>
    <property type="evidence" value="ECO:0007669"/>
    <property type="project" value="UniProtKB-ARBA"/>
</dbReference>
<evidence type="ECO:0000256" key="10">
    <source>
        <dbReference type="ARBA" id="ARBA00023163"/>
    </source>
</evidence>
<reference evidence="20" key="3">
    <citation type="submission" date="2025-09" db="UniProtKB">
        <authorList>
            <consortium name="Ensembl"/>
        </authorList>
    </citation>
    <scope>IDENTIFICATION</scope>
</reference>
<gene>
    <name evidence="20" type="primary">RB1CC1</name>
</gene>
<keyword evidence="8" id="KW-0805">Transcription regulation</keyword>
<name>A0A4W2E5X9_BOBOX</name>
<keyword evidence="12" id="KW-0539">Nucleus</keyword>
<dbReference type="GO" id="GO:0005634">
    <property type="term" value="C:nucleus"/>
    <property type="evidence" value="ECO:0007669"/>
    <property type="project" value="UniProtKB-SubCell"/>
</dbReference>
<feature type="coiled-coil region" evidence="17">
    <location>
        <begin position="1219"/>
        <end position="1265"/>
    </location>
</feature>
<dbReference type="InterPro" id="IPR019460">
    <property type="entry name" value="Atg11_C"/>
</dbReference>
<feature type="region of interest" description="Disordered" evidence="18">
    <location>
        <begin position="223"/>
        <end position="253"/>
    </location>
</feature>
<dbReference type="GO" id="GO:0061723">
    <property type="term" value="P:glycophagy"/>
    <property type="evidence" value="ECO:0007669"/>
    <property type="project" value="TreeGrafter"/>
</dbReference>
<comment type="function">
    <text evidence="14">Involved in autophagy. Regulates early events but also late events of autophagosome formation through direct interaction with Atg16L1. Required for the formation of the autophagosome-like double-membrane structure that surrounds the Salmonella-containing vacuole (SCV) during S.typhimurium infection and subsequent xenophagy. Involved in repair of DNA damage caused by ionizing radiation, which subsequently improves cell survival by decreasing apoptosis. Inhibits PTK2/FAK1 and PTK2B/PYK2 kinase activity, affecting their downstream signaling pathways. Plays a role as a modulator of TGF-beta-signaling by restricting substrate specificity of RNF111. Functions as a DNA-binding transcription factor. Is a potent regulator of the RB1 pathway through induction of RB1 expression. Plays a crucial role in muscular differentiation. Plays an indispensable role in fetal hematopoiesis and in the regulation of neuronal homeostasis.</text>
</comment>
<feature type="coiled-coil region" evidence="17">
    <location>
        <begin position="1083"/>
        <end position="1182"/>
    </location>
</feature>
<dbReference type="InterPro" id="IPR040040">
    <property type="entry name" value="ATG11"/>
</dbReference>
<sequence>MKLYVFLVNTGTTLTFDTELTVQTVADLKHAIHSKYKIAIQHQVLVVNGGECMAADRRVCTYSAGTDTNPIFLFNKEMILSERLPAIPKTTFSTENDMEIKVEESLMMPAVFHTVASRTQLAVEMYEVAKKLCSFCEGLVHDEHLQHQGWAAIMANLEDCSNSYQKLLFKFESIYSNYLQSVEDIKLKLTHLGTAVSVMAKIPLLECLTRHSYRECLGRVDSLPEREGSEKSETKTSTELVLSPDTPAATSKPSFTSFHMSVEHVASDAADAESGKDVREPCPSPAQQDAAAIEAKEGDLPFFNVSLLDWINVQDRPNDVESLVRKCFDSMSRGFLANQMRAENLKDASVLPDLCLSHANQLMIMLQNHRKLLDIKQKCTTAKQELANNLHVRLKWCCFVMLHADQDGEKLQALLRLVIELLERVKIVEALSTVPQMYCLAVVEVVRRKMFIKHYREWAGALVKDGKQLYEAEKSKRESFGKLFRKSFLRNRLFRGLDSWPPSFCTQKPRKFDCELPDISLKDLQFLQSFCPSEVQPFLRVPLLCDFEPLHQHVLALHNLVKAAQSLDEMSQTITDLLSEQKASASQTSPQSASSPRLESATGITTTTSPRTPPPLAVQDPLCPAVCPLEELSPDSIDAHTFDFETIPHPNIEHTLHQASLDLDSLAESPESDFMSAVNEFVIEEQLSSPNPISDPQSPEMMVESLYSSVINAIDSRRMQDTSAPGQEDLGDRASLSVQLGRCRASARDSHLSIQTLKEDFCHFRTFVQKEQCDFANSLQCTAVEIRSIIDKVKHSLEITLYEKHQKELESLKSEYEGRLATLVKESEENKSKITKLRGDLVCLEEVLQNKDNEFALVKHEKEAVICLQKEKDQKLLEMECTVHAQHCEMEALRQSREVALEDLRKLHVENDEKLQLLRAELQRLEQSHLKELEDTLQVRHTQELEKAMNEHRLCLEKLEMENQQRIEQIQDSHAAVIQEKEQQLQELKLKVSDLSDMRCKLEVELALKEAETDEIKMLLEESRTQEKKTLQSLFEKETEQLRAEISKLNQKIHDNNENYQVGLAELRTLMTVEKDQCISELISRHEEESDRLTTDLNKMTSLYQQAFEIEKGLKEELAELQSKLDSELSALEKQKDEKISQQEDMYKAIIQKLEKDKEEFVMRQEQDREQLVQRLNCEKEAAIETARKEMHLEREAVEKELLEKVKHLESQLAKSHAMESAREDSSSLVAELQEKLQEEKAKFLEQLEEQEKRKNEEMQNVRTSLIAEQQTNFNTVLTREKMRKENIINDLSDKLKSTMQQQERDKDLIESLSEDRARLLEEKKRLEEEVSRLRGGAFVPSPGVAAAPELYGACAPEPPVEALDTFAEGRPDSAMETSTMSVQENVHVLSEERQRIMLLERTLQLKEEENKRLNQRLMSQSMSSVSSRHSEKIAIRDFQVGDLVLIILDERHDNYVLFTVSPTLYFLHAESLPALDLRPGEGASGASRRPWVLGKVMEKEYCQAKKAQNRFKVPLGTKFYRVKAVSWNKKV</sequence>
<evidence type="ECO:0000313" key="21">
    <source>
        <dbReference type="Proteomes" id="UP000314981"/>
    </source>
</evidence>
<feature type="coiled-coil region" evidence="17">
    <location>
        <begin position="1390"/>
        <end position="1417"/>
    </location>
</feature>
<dbReference type="GO" id="GO:0000045">
    <property type="term" value="P:autophagosome assembly"/>
    <property type="evidence" value="ECO:0007669"/>
    <property type="project" value="InterPro"/>
</dbReference>
<accession>A0A4W2E5X9</accession>
<keyword evidence="7" id="KW-0072">Autophagy</keyword>
<dbReference type="Gene3D" id="3.10.20.90">
    <property type="entry name" value="Phosphatidylinositol 3-kinase Catalytic Subunit, Chain A, domain 1"/>
    <property type="match status" value="1"/>
</dbReference>
<reference evidence="20" key="2">
    <citation type="submission" date="2025-08" db="UniProtKB">
        <authorList>
            <consortium name="Ensembl"/>
        </authorList>
    </citation>
    <scope>IDENTIFICATION</scope>
</reference>
<feature type="coiled-coil region" evidence="17">
    <location>
        <begin position="890"/>
        <end position="1059"/>
    </location>
</feature>
<keyword evidence="10" id="KW-0804">Transcription</keyword>
<feature type="coiled-coil region" evidence="17">
    <location>
        <begin position="802"/>
        <end position="854"/>
    </location>
</feature>
<evidence type="ECO:0000256" key="15">
    <source>
        <dbReference type="ARBA" id="ARBA00069790"/>
    </source>
</evidence>
<dbReference type="GO" id="GO:0034727">
    <property type="term" value="P:piecemeal microautophagy of the nucleus"/>
    <property type="evidence" value="ECO:0007669"/>
    <property type="project" value="TreeGrafter"/>
</dbReference>
<keyword evidence="21" id="KW-1185">Reference proteome</keyword>
<protein>
    <recommendedName>
        <fullName evidence="15">RB1-inducible coiled-coil protein 1</fullName>
    </recommendedName>
    <alternativeName>
        <fullName evidence="16">FAK family kinase-interacting protein of 200 kDa</fullName>
    </alternativeName>
</protein>
<evidence type="ECO:0000313" key="20">
    <source>
        <dbReference type="Ensembl" id="ENSBIXP00000034363.1"/>
    </source>
</evidence>
<keyword evidence="13" id="KW-0131">Cell cycle</keyword>
<dbReference type="GO" id="GO:0005764">
    <property type="term" value="C:lysosome"/>
    <property type="evidence" value="ECO:0007669"/>
    <property type="project" value="UniProtKB-SubCell"/>
</dbReference>
<feature type="compositionally biased region" description="Basic and acidic residues" evidence="18">
    <location>
        <begin position="223"/>
        <end position="236"/>
    </location>
</feature>
<evidence type="ECO:0000256" key="2">
    <source>
        <dbReference type="ARBA" id="ARBA00004329"/>
    </source>
</evidence>
<dbReference type="GO" id="GO:0019901">
    <property type="term" value="F:protein kinase binding"/>
    <property type="evidence" value="ECO:0007669"/>
    <property type="project" value="UniProtKB-ARBA"/>
</dbReference>
<feature type="coiled-coil region" evidence="17">
    <location>
        <begin position="1310"/>
        <end position="1337"/>
    </location>
</feature>
<evidence type="ECO:0000256" key="12">
    <source>
        <dbReference type="ARBA" id="ARBA00023242"/>
    </source>
</evidence>
<feature type="domain" description="Autophagy-related protein 11 C-terminal" evidence="19">
    <location>
        <begin position="1415"/>
        <end position="1525"/>
    </location>
</feature>
<evidence type="ECO:0000256" key="7">
    <source>
        <dbReference type="ARBA" id="ARBA00023006"/>
    </source>
</evidence>
<dbReference type="Ensembl" id="ENSBIXT00000045468.1">
    <property type="protein sequence ID" value="ENSBIXP00000034363.1"/>
    <property type="gene ID" value="ENSBIXG00000017317.1"/>
</dbReference>
<evidence type="ECO:0000256" key="8">
    <source>
        <dbReference type="ARBA" id="ARBA00023015"/>
    </source>
</evidence>
<keyword evidence="11" id="KW-0458">Lysosome</keyword>
<dbReference type="GO" id="GO:0005829">
    <property type="term" value="C:cytosol"/>
    <property type="evidence" value="ECO:0007669"/>
    <property type="project" value="UniProtKB-SubCell"/>
</dbReference>
<evidence type="ECO:0000256" key="14">
    <source>
        <dbReference type="ARBA" id="ARBA00053494"/>
    </source>
</evidence>
<evidence type="ECO:0000256" key="3">
    <source>
        <dbReference type="ARBA" id="ARBA00004371"/>
    </source>
</evidence>
<dbReference type="GO" id="GO:0034045">
    <property type="term" value="C:phagophore assembly site membrane"/>
    <property type="evidence" value="ECO:0007669"/>
    <property type="project" value="TreeGrafter"/>
</dbReference>
<dbReference type="FunFam" id="3.10.20.90:FF:000049">
    <property type="entry name" value="RB1-inducible coiled-coil protein 1 isoform X1"/>
    <property type="match status" value="1"/>
</dbReference>
<dbReference type="GO" id="GO:0000422">
    <property type="term" value="P:autophagy of mitochondrion"/>
    <property type="evidence" value="ECO:0007669"/>
    <property type="project" value="TreeGrafter"/>
</dbReference>
<comment type="subcellular location">
    <subcellularLocation>
        <location evidence="4">Cytoplasm</location>
        <location evidence="4">Cytosol</location>
    </subcellularLocation>
    <subcellularLocation>
        <location evidence="3">Lysosome</location>
    </subcellularLocation>
    <subcellularLocation>
        <location evidence="1">Nucleus</location>
    </subcellularLocation>
    <subcellularLocation>
        <location evidence="2">Preautophagosomal structure</location>
    </subcellularLocation>
</comment>
<feature type="compositionally biased region" description="Low complexity" evidence="18">
    <location>
        <begin position="583"/>
        <end position="610"/>
    </location>
</feature>
<reference evidence="20 21" key="1">
    <citation type="submission" date="2018-11" db="EMBL/GenBank/DDBJ databases">
        <title>Haplotype-resolved cattle genomes.</title>
        <authorList>
            <person name="Low W.Y."/>
            <person name="Tearle R."/>
            <person name="Bickhart D.M."/>
            <person name="Rosen B.D."/>
            <person name="Koren S."/>
            <person name="Rhie A."/>
            <person name="Hiendleder S."/>
            <person name="Phillippy A.M."/>
            <person name="Smith T.P.L."/>
            <person name="Williams J.L."/>
        </authorList>
    </citation>
    <scope>NUCLEOTIDE SEQUENCE [LARGE SCALE GENOMIC DNA]</scope>
</reference>
<evidence type="ECO:0000256" key="4">
    <source>
        <dbReference type="ARBA" id="ARBA00004514"/>
    </source>
</evidence>
<evidence type="ECO:0000256" key="9">
    <source>
        <dbReference type="ARBA" id="ARBA00023054"/>
    </source>
</evidence>
<dbReference type="GO" id="GO:0061709">
    <property type="term" value="P:reticulophagy"/>
    <property type="evidence" value="ECO:0007669"/>
    <property type="project" value="TreeGrafter"/>
</dbReference>
<evidence type="ECO:0000259" key="19">
    <source>
        <dbReference type="Pfam" id="PF10377"/>
    </source>
</evidence>
<feature type="region of interest" description="Disordered" evidence="18">
    <location>
        <begin position="581"/>
        <end position="615"/>
    </location>
</feature>
<dbReference type="GO" id="GO:1990316">
    <property type="term" value="C:Atg1/ULK1 kinase complex"/>
    <property type="evidence" value="ECO:0007669"/>
    <property type="project" value="TreeGrafter"/>
</dbReference>
<keyword evidence="9 17" id="KW-0175">Coiled coil</keyword>